<gene>
    <name evidence="1" type="primary">COMT</name>
    <name evidence="1" type="ORF">SNEC2469_LOCUS5333</name>
</gene>
<reference evidence="1" key="1">
    <citation type="submission" date="2021-02" db="EMBL/GenBank/DDBJ databases">
        <authorList>
            <person name="Dougan E. K."/>
            <person name="Rhodes N."/>
            <person name="Thang M."/>
            <person name="Chan C."/>
        </authorList>
    </citation>
    <scope>NUCLEOTIDE SEQUENCE</scope>
</reference>
<proteinExistence type="predicted"/>
<dbReference type="EMBL" id="CAJNJA010010002">
    <property type="protein sequence ID" value="CAE7252771.1"/>
    <property type="molecule type" value="Genomic_DNA"/>
</dbReference>
<organism evidence="1 2">
    <name type="scientific">Symbiodinium necroappetens</name>
    <dbReference type="NCBI Taxonomy" id="1628268"/>
    <lineage>
        <taxon>Eukaryota</taxon>
        <taxon>Sar</taxon>
        <taxon>Alveolata</taxon>
        <taxon>Dinophyceae</taxon>
        <taxon>Suessiales</taxon>
        <taxon>Symbiodiniaceae</taxon>
        <taxon>Symbiodinium</taxon>
    </lineage>
</organism>
<name>A0A812LUH9_9DINO</name>
<dbReference type="Proteomes" id="UP000601435">
    <property type="component" value="Unassembled WGS sequence"/>
</dbReference>
<evidence type="ECO:0000313" key="1">
    <source>
        <dbReference type="EMBL" id="CAE7252771.1"/>
    </source>
</evidence>
<comment type="caution">
    <text evidence="1">The sequence shown here is derived from an EMBL/GenBank/DDBJ whole genome shotgun (WGS) entry which is preliminary data.</text>
</comment>
<feature type="non-terminal residue" evidence="1">
    <location>
        <position position="63"/>
    </location>
</feature>
<accession>A0A812LUH9</accession>
<sequence length="63" mass="6816">MASDPGIPVTQHLSVSEVEDLYNAALADVQEAVTAEQRKERGQRLAALSKALRAAKRKPAEKT</sequence>
<keyword evidence="2" id="KW-1185">Reference proteome</keyword>
<dbReference type="OrthoDB" id="445007at2759"/>
<dbReference type="AlphaFoldDB" id="A0A812LUH9"/>
<evidence type="ECO:0000313" key="2">
    <source>
        <dbReference type="Proteomes" id="UP000601435"/>
    </source>
</evidence>
<protein>
    <submittedName>
        <fullName evidence="1">COMT protein</fullName>
    </submittedName>
</protein>